<dbReference type="Proteomes" id="UP000257136">
    <property type="component" value="Unassembled WGS sequence"/>
</dbReference>
<dbReference type="RefSeq" id="WP_115811698.1">
    <property type="nucleotide sequence ID" value="NZ_QUNI01000003.1"/>
</dbReference>
<proteinExistence type="predicted"/>
<keyword evidence="1" id="KW-0812">Transmembrane</keyword>
<sequence length="238" mass="27365">MEPNKIEKEFKEQLNSRKIKPSEMAWDKLEALLDATDEKPKRNFRWLYAAAGVLGFLLVSTVYFNRFESVKVNKDLPIVLEQKTDVNHLEELNVISKSVLHEKIQKKLTKKQTVVASNNAPKKQLNELKNKEELPVINNLNEDSAMVNSSEDKNYQPTAKNKYISAEQLLAEVSNTKFEAKVTNETIETRKAISVNPNDLLLNAETELNQSYRESALDRFNKKLNAVKTVLVNRNYEK</sequence>
<protein>
    <submittedName>
        <fullName evidence="2">Uncharacterized protein</fullName>
    </submittedName>
</protein>
<accession>A0A3E0EQI0</accession>
<name>A0A3E0EQI0_9FLAO</name>
<evidence type="ECO:0000313" key="3">
    <source>
        <dbReference type="Proteomes" id="UP000257136"/>
    </source>
</evidence>
<feature type="transmembrane region" description="Helical" evidence="1">
    <location>
        <begin position="46"/>
        <end position="64"/>
    </location>
</feature>
<dbReference type="OrthoDB" id="1247025at2"/>
<gene>
    <name evidence="2" type="ORF">C8P67_103384</name>
</gene>
<reference evidence="2 3" key="1">
    <citation type="submission" date="2018-08" db="EMBL/GenBank/DDBJ databases">
        <title>Genomic Encyclopedia of Archaeal and Bacterial Type Strains, Phase II (KMG-II): from individual species to whole genera.</title>
        <authorList>
            <person name="Goeker M."/>
        </authorList>
    </citation>
    <scope>NUCLEOTIDE SEQUENCE [LARGE SCALE GENOMIC DNA]</scope>
    <source>
        <strain evidence="2 3">DSM 100880</strain>
    </source>
</reference>
<evidence type="ECO:0000256" key="1">
    <source>
        <dbReference type="SAM" id="Phobius"/>
    </source>
</evidence>
<keyword evidence="1" id="KW-1133">Transmembrane helix</keyword>
<organism evidence="2 3">
    <name type="scientific">Flavobacterium aquicola</name>
    <dbReference type="NCBI Taxonomy" id="1682742"/>
    <lineage>
        <taxon>Bacteria</taxon>
        <taxon>Pseudomonadati</taxon>
        <taxon>Bacteroidota</taxon>
        <taxon>Flavobacteriia</taxon>
        <taxon>Flavobacteriales</taxon>
        <taxon>Flavobacteriaceae</taxon>
        <taxon>Flavobacterium</taxon>
    </lineage>
</organism>
<evidence type="ECO:0000313" key="2">
    <source>
        <dbReference type="EMBL" id="REH00399.1"/>
    </source>
</evidence>
<dbReference type="AlphaFoldDB" id="A0A3E0EQI0"/>
<keyword evidence="1" id="KW-0472">Membrane</keyword>
<keyword evidence="3" id="KW-1185">Reference proteome</keyword>
<comment type="caution">
    <text evidence="2">The sequence shown here is derived from an EMBL/GenBank/DDBJ whole genome shotgun (WGS) entry which is preliminary data.</text>
</comment>
<dbReference type="EMBL" id="QUNI01000003">
    <property type="protein sequence ID" value="REH00399.1"/>
    <property type="molecule type" value="Genomic_DNA"/>
</dbReference>